<gene>
    <name evidence="1" type="ORF">CYMTET_47262</name>
</gene>
<keyword evidence="2" id="KW-1185">Reference proteome</keyword>
<evidence type="ECO:0000313" key="1">
    <source>
        <dbReference type="EMBL" id="KAK3243068.1"/>
    </source>
</evidence>
<evidence type="ECO:0000313" key="2">
    <source>
        <dbReference type="Proteomes" id="UP001190700"/>
    </source>
</evidence>
<accession>A0AAE0EW58</accession>
<dbReference type="EMBL" id="LGRX02033086">
    <property type="protein sequence ID" value="KAK3243068.1"/>
    <property type="molecule type" value="Genomic_DNA"/>
</dbReference>
<comment type="caution">
    <text evidence="1">The sequence shown here is derived from an EMBL/GenBank/DDBJ whole genome shotgun (WGS) entry which is preliminary data.</text>
</comment>
<sequence>MPQEVQPKFAEFLAGTDLYSASLATPAPLQLSYMQDAGADTVSVHDGNATSEDIPDDNFVQESVVHGCRAMPPKGPPSFFQGSISS</sequence>
<organism evidence="1 2">
    <name type="scientific">Cymbomonas tetramitiformis</name>
    <dbReference type="NCBI Taxonomy" id="36881"/>
    <lineage>
        <taxon>Eukaryota</taxon>
        <taxon>Viridiplantae</taxon>
        <taxon>Chlorophyta</taxon>
        <taxon>Pyramimonadophyceae</taxon>
        <taxon>Pyramimonadales</taxon>
        <taxon>Pyramimonadaceae</taxon>
        <taxon>Cymbomonas</taxon>
    </lineage>
</organism>
<protein>
    <submittedName>
        <fullName evidence="1">Uncharacterized protein</fullName>
    </submittedName>
</protein>
<name>A0AAE0EW58_9CHLO</name>
<proteinExistence type="predicted"/>
<reference evidence="1 2" key="1">
    <citation type="journal article" date="2015" name="Genome Biol. Evol.">
        <title>Comparative Genomics of a Bacterivorous Green Alga Reveals Evolutionary Causalities and Consequences of Phago-Mixotrophic Mode of Nutrition.</title>
        <authorList>
            <person name="Burns J.A."/>
            <person name="Paasch A."/>
            <person name="Narechania A."/>
            <person name="Kim E."/>
        </authorList>
    </citation>
    <scope>NUCLEOTIDE SEQUENCE [LARGE SCALE GENOMIC DNA]</scope>
    <source>
        <strain evidence="1 2">PLY_AMNH</strain>
    </source>
</reference>
<dbReference type="Proteomes" id="UP001190700">
    <property type="component" value="Unassembled WGS sequence"/>
</dbReference>
<dbReference type="AlphaFoldDB" id="A0AAE0EW58"/>